<gene>
    <name evidence="1" type="primary">WBGene00283409</name>
</gene>
<evidence type="ECO:0000313" key="2">
    <source>
        <dbReference type="Proteomes" id="UP000005239"/>
    </source>
</evidence>
<name>A0A2A6BCM8_PRIPA</name>
<sequence length="87" mass="9690">MNLLLLSLLFSGAFAVLWMPSPYFDFDELEATDPKTAARYEWAFIRDRRTADLFASMGHLHGGKGAKKGSDSATVRFDSTSRLSDVN</sequence>
<organism evidence="1 2">
    <name type="scientific">Pristionchus pacificus</name>
    <name type="common">Parasitic nematode worm</name>
    <dbReference type="NCBI Taxonomy" id="54126"/>
    <lineage>
        <taxon>Eukaryota</taxon>
        <taxon>Metazoa</taxon>
        <taxon>Ecdysozoa</taxon>
        <taxon>Nematoda</taxon>
        <taxon>Chromadorea</taxon>
        <taxon>Rhabditida</taxon>
        <taxon>Rhabditina</taxon>
        <taxon>Diplogasteromorpha</taxon>
        <taxon>Diplogasteroidea</taxon>
        <taxon>Neodiplogasteridae</taxon>
        <taxon>Pristionchus</taxon>
    </lineage>
</organism>
<accession>A0A8R1ZA46</accession>
<protein>
    <submittedName>
        <fullName evidence="1">Uncharacterized protein</fullName>
    </submittedName>
</protein>
<dbReference type="AlphaFoldDB" id="A0A2A6BCM8"/>
<evidence type="ECO:0000313" key="1">
    <source>
        <dbReference type="EnsemblMetazoa" id="PPA45040.1"/>
    </source>
</evidence>
<keyword evidence="2" id="KW-1185">Reference proteome</keyword>
<dbReference type="EnsemblMetazoa" id="PPA45040.1">
    <property type="protein sequence ID" value="PPA45040.1"/>
    <property type="gene ID" value="WBGene00283409"/>
</dbReference>
<accession>A0A2A6BCM8</accession>
<reference evidence="2" key="1">
    <citation type="journal article" date="2008" name="Nat. Genet.">
        <title>The Pristionchus pacificus genome provides a unique perspective on nematode lifestyle and parasitism.</title>
        <authorList>
            <person name="Dieterich C."/>
            <person name="Clifton S.W."/>
            <person name="Schuster L.N."/>
            <person name="Chinwalla A."/>
            <person name="Delehaunty K."/>
            <person name="Dinkelacker I."/>
            <person name="Fulton L."/>
            <person name="Fulton R."/>
            <person name="Godfrey J."/>
            <person name="Minx P."/>
            <person name="Mitreva M."/>
            <person name="Roeseler W."/>
            <person name="Tian H."/>
            <person name="Witte H."/>
            <person name="Yang S.P."/>
            <person name="Wilson R.K."/>
            <person name="Sommer R.J."/>
        </authorList>
    </citation>
    <scope>NUCLEOTIDE SEQUENCE [LARGE SCALE GENOMIC DNA]</scope>
    <source>
        <strain evidence="2">PS312</strain>
    </source>
</reference>
<dbReference type="Proteomes" id="UP000005239">
    <property type="component" value="Unassembled WGS sequence"/>
</dbReference>
<reference evidence="1" key="2">
    <citation type="submission" date="2022-06" db="UniProtKB">
        <authorList>
            <consortium name="EnsemblMetazoa"/>
        </authorList>
    </citation>
    <scope>IDENTIFICATION</scope>
    <source>
        <strain evidence="1">PS312</strain>
    </source>
</reference>
<proteinExistence type="predicted"/>